<dbReference type="AlphaFoldDB" id="A0AAE1IZK1"/>
<dbReference type="SUPFAM" id="SSF52540">
    <property type="entry name" value="P-loop containing nucleoside triphosphate hydrolases"/>
    <property type="match status" value="1"/>
</dbReference>
<keyword evidence="3" id="KW-0067">ATP-binding</keyword>
<evidence type="ECO:0000313" key="6">
    <source>
        <dbReference type="Proteomes" id="UP001293593"/>
    </source>
</evidence>
<evidence type="ECO:0000256" key="3">
    <source>
        <dbReference type="ARBA" id="ARBA00022806"/>
    </source>
</evidence>
<organism evidence="5 6">
    <name type="scientific">Acacia crassicarpa</name>
    <name type="common">northern wattle</name>
    <dbReference type="NCBI Taxonomy" id="499986"/>
    <lineage>
        <taxon>Eukaryota</taxon>
        <taxon>Viridiplantae</taxon>
        <taxon>Streptophyta</taxon>
        <taxon>Embryophyta</taxon>
        <taxon>Tracheophyta</taxon>
        <taxon>Spermatophyta</taxon>
        <taxon>Magnoliopsida</taxon>
        <taxon>eudicotyledons</taxon>
        <taxon>Gunneridae</taxon>
        <taxon>Pentapetalae</taxon>
        <taxon>rosids</taxon>
        <taxon>fabids</taxon>
        <taxon>Fabales</taxon>
        <taxon>Fabaceae</taxon>
        <taxon>Caesalpinioideae</taxon>
        <taxon>mimosoid clade</taxon>
        <taxon>Acacieae</taxon>
        <taxon>Acacia</taxon>
    </lineage>
</organism>
<protein>
    <recommendedName>
        <fullName evidence="1">RNA helicase</fullName>
        <ecNumber evidence="1">3.6.4.13</ecNumber>
    </recommendedName>
</protein>
<dbReference type="PANTHER" id="PTHR18934">
    <property type="entry name" value="ATP-DEPENDENT RNA HELICASE"/>
    <property type="match status" value="1"/>
</dbReference>
<dbReference type="InterPro" id="IPR027417">
    <property type="entry name" value="P-loop_NTPase"/>
</dbReference>
<keyword evidence="3" id="KW-0547">Nucleotide-binding</keyword>
<keyword evidence="2" id="KW-0378">Hydrolase</keyword>
<keyword evidence="3" id="KW-0347">Helicase</keyword>
<sequence length="164" mass="18262">MSASLELKCFEYFCGAKSVHLQGRQFPVDIFYTCHSVADYLDACLITIFQIHLGEGLGDILVFLTGQEEIESIERLINERLKQLPESSQMLLTMSILAALPSEQQMRVFASAPSGFRKYAVDPGFVKAHTYDPSKGMECLVVVPTSKFQALQRRCVAAFMIGSV</sequence>
<dbReference type="EC" id="3.6.4.13" evidence="1"/>
<dbReference type="GO" id="GO:0003724">
    <property type="term" value="F:RNA helicase activity"/>
    <property type="evidence" value="ECO:0007669"/>
    <property type="project" value="UniProtKB-EC"/>
</dbReference>
<evidence type="ECO:0000256" key="4">
    <source>
        <dbReference type="ARBA" id="ARBA00047984"/>
    </source>
</evidence>
<dbReference type="GO" id="GO:0016787">
    <property type="term" value="F:hydrolase activity"/>
    <property type="evidence" value="ECO:0007669"/>
    <property type="project" value="UniProtKB-KW"/>
</dbReference>
<dbReference type="Gene3D" id="3.40.50.300">
    <property type="entry name" value="P-loop containing nucleotide triphosphate hydrolases"/>
    <property type="match status" value="2"/>
</dbReference>
<comment type="caution">
    <text evidence="5">The sequence shown here is derived from an EMBL/GenBank/DDBJ whole genome shotgun (WGS) entry which is preliminary data.</text>
</comment>
<evidence type="ECO:0000256" key="1">
    <source>
        <dbReference type="ARBA" id="ARBA00012552"/>
    </source>
</evidence>
<dbReference type="GO" id="GO:0005730">
    <property type="term" value="C:nucleolus"/>
    <property type="evidence" value="ECO:0007669"/>
    <property type="project" value="TreeGrafter"/>
</dbReference>
<dbReference type="GO" id="GO:0003725">
    <property type="term" value="F:double-stranded RNA binding"/>
    <property type="evidence" value="ECO:0007669"/>
    <property type="project" value="TreeGrafter"/>
</dbReference>
<comment type="catalytic activity">
    <reaction evidence="4">
        <text>ATP + H2O = ADP + phosphate + H(+)</text>
        <dbReference type="Rhea" id="RHEA:13065"/>
        <dbReference type="ChEBI" id="CHEBI:15377"/>
        <dbReference type="ChEBI" id="CHEBI:15378"/>
        <dbReference type="ChEBI" id="CHEBI:30616"/>
        <dbReference type="ChEBI" id="CHEBI:43474"/>
        <dbReference type="ChEBI" id="CHEBI:456216"/>
        <dbReference type="EC" id="3.6.4.13"/>
    </reaction>
</comment>
<dbReference type="GO" id="GO:0045943">
    <property type="term" value="P:positive regulation of transcription by RNA polymerase I"/>
    <property type="evidence" value="ECO:0007669"/>
    <property type="project" value="TreeGrafter"/>
</dbReference>
<name>A0AAE1IZK1_9FABA</name>
<reference evidence="5" key="1">
    <citation type="submission" date="2023-10" db="EMBL/GenBank/DDBJ databases">
        <title>Chromosome-level genome of the transformable northern wattle, Acacia crassicarpa.</title>
        <authorList>
            <person name="Massaro I."/>
            <person name="Sinha N.R."/>
            <person name="Poethig S."/>
            <person name="Leichty A.R."/>
        </authorList>
    </citation>
    <scope>NUCLEOTIDE SEQUENCE</scope>
    <source>
        <strain evidence="5">Acra3RX</strain>
        <tissue evidence="5">Leaf</tissue>
    </source>
</reference>
<dbReference type="PANTHER" id="PTHR18934:SF118">
    <property type="entry name" value="ATP-DEPENDENT RNA HELICASE DHX33"/>
    <property type="match status" value="1"/>
</dbReference>
<accession>A0AAE1IZK1</accession>
<proteinExistence type="predicted"/>
<evidence type="ECO:0000313" key="5">
    <source>
        <dbReference type="EMBL" id="KAK4260976.1"/>
    </source>
</evidence>
<keyword evidence="6" id="KW-1185">Reference proteome</keyword>
<evidence type="ECO:0000256" key="2">
    <source>
        <dbReference type="ARBA" id="ARBA00022801"/>
    </source>
</evidence>
<dbReference type="EMBL" id="JAWXYG010000010">
    <property type="protein sequence ID" value="KAK4260976.1"/>
    <property type="molecule type" value="Genomic_DNA"/>
</dbReference>
<gene>
    <name evidence="5" type="ORF">QN277_004032</name>
</gene>
<dbReference type="Proteomes" id="UP001293593">
    <property type="component" value="Unassembled WGS sequence"/>
</dbReference>
<dbReference type="CDD" id="cd18791">
    <property type="entry name" value="SF2_C_RHA"/>
    <property type="match status" value="1"/>
</dbReference>